<dbReference type="RefSeq" id="WP_382423584.1">
    <property type="nucleotide sequence ID" value="NZ_JBHSCW010000011.1"/>
</dbReference>
<dbReference type="InterPro" id="IPR029033">
    <property type="entry name" value="His_PPase_superfam"/>
</dbReference>
<comment type="caution">
    <text evidence="1">The sequence shown here is derived from an EMBL/GenBank/DDBJ whole genome shotgun (WGS) entry which is preliminary data.</text>
</comment>
<gene>
    <name evidence="1" type="ORF">ACFOW6_16800</name>
</gene>
<dbReference type="InterPro" id="IPR013078">
    <property type="entry name" value="His_Pase_superF_clade-1"/>
</dbReference>
<accession>A0ABV8URR2</accession>
<evidence type="ECO:0000313" key="2">
    <source>
        <dbReference type="Proteomes" id="UP001595799"/>
    </source>
</evidence>
<keyword evidence="2" id="KW-1185">Reference proteome</keyword>
<organism evidence="1 2">
    <name type="scientific">Fodinicurvata halophila</name>
    <dbReference type="NCBI Taxonomy" id="1419723"/>
    <lineage>
        <taxon>Bacteria</taxon>
        <taxon>Pseudomonadati</taxon>
        <taxon>Pseudomonadota</taxon>
        <taxon>Alphaproteobacteria</taxon>
        <taxon>Rhodospirillales</taxon>
        <taxon>Rhodovibrionaceae</taxon>
        <taxon>Fodinicurvata</taxon>
    </lineage>
</organism>
<name>A0ABV8URR2_9PROT</name>
<proteinExistence type="predicted"/>
<dbReference type="Proteomes" id="UP001595799">
    <property type="component" value="Unassembled WGS sequence"/>
</dbReference>
<evidence type="ECO:0000313" key="1">
    <source>
        <dbReference type="EMBL" id="MFC4353209.1"/>
    </source>
</evidence>
<dbReference type="Pfam" id="PF00300">
    <property type="entry name" value="His_Phos_1"/>
    <property type="match status" value="1"/>
</dbReference>
<dbReference type="Gene3D" id="3.40.50.1240">
    <property type="entry name" value="Phosphoglycerate mutase-like"/>
    <property type="match status" value="1"/>
</dbReference>
<dbReference type="SUPFAM" id="SSF53254">
    <property type="entry name" value="Phosphoglycerate mutase-like"/>
    <property type="match status" value="1"/>
</dbReference>
<dbReference type="EMBL" id="JBHSCW010000011">
    <property type="protein sequence ID" value="MFC4353209.1"/>
    <property type="molecule type" value="Genomic_DNA"/>
</dbReference>
<reference evidence="2" key="1">
    <citation type="journal article" date="2019" name="Int. J. Syst. Evol. Microbiol.">
        <title>The Global Catalogue of Microorganisms (GCM) 10K type strain sequencing project: providing services to taxonomists for standard genome sequencing and annotation.</title>
        <authorList>
            <consortium name="The Broad Institute Genomics Platform"/>
            <consortium name="The Broad Institute Genome Sequencing Center for Infectious Disease"/>
            <person name="Wu L."/>
            <person name="Ma J."/>
        </authorList>
    </citation>
    <scope>NUCLEOTIDE SEQUENCE [LARGE SCALE GENOMIC DNA]</scope>
    <source>
        <strain evidence="2">CECT 8472</strain>
    </source>
</reference>
<protein>
    <submittedName>
        <fullName evidence="1">Histidine phosphatase family protein</fullName>
    </submittedName>
</protein>
<sequence>MPGFISLLGMVLVLFMQPALAEEDLWQGLAEGRNAALIRHAIAPGTGDPAGFELGDCSTQRTLSEEGRRQSRALGELFRAQGISQARVLSSRWCRCLETAELLGLGQVEESPPLDSFFGNRDQGPEQTRAARTLIREHLANAGTPLVLVTHQVNITALSDVYPASGEVIVVSLVPESDELKVEGRIKPEF</sequence>
<dbReference type="CDD" id="cd07040">
    <property type="entry name" value="HP"/>
    <property type="match status" value="1"/>
</dbReference>